<accession>A0A0E2E6J0</accession>
<keyword evidence="1" id="KW-0812">Transmembrane</keyword>
<dbReference type="Proteomes" id="UP000011705">
    <property type="component" value="Chromosome"/>
</dbReference>
<feature type="transmembrane region" description="Helical" evidence="1">
    <location>
        <begin position="137"/>
        <end position="154"/>
    </location>
</feature>
<gene>
    <name evidence="2" type="ORF">HMPREF9726_00661</name>
</gene>
<feature type="transmembrane region" description="Helical" evidence="1">
    <location>
        <begin position="80"/>
        <end position="101"/>
    </location>
</feature>
<sequence>MRKFFTVNRIMYASAFFALCVALVLNITTQIPLAGFILVVRWIDVAVNAVAACLCVFLFIKPGCKMITYLLFFIEGGVTAHMGFVGIGTLLFTAGCVMVFVNGDFKTRYKEKIAALCLYWILITIGIYFSFNIKMAIFEIALTFFHFGLLVCLYKKLESKLSFLLPVEEVISPEIPLPAKGSALCLSDYGISERQKFFIQGTVNGGKTYEELAAEYHVSTSVVKKDMAAACRLFGVTNKEDLRILLLQYKIE</sequence>
<evidence type="ECO:0000256" key="1">
    <source>
        <dbReference type="SAM" id="Phobius"/>
    </source>
</evidence>
<dbReference type="RefSeq" id="WP_002674962.1">
    <property type="nucleotide sequence ID" value="NZ_CM001795.1"/>
</dbReference>
<comment type="caution">
    <text evidence="2">The sequence shown here is derived from an EMBL/GenBank/DDBJ whole genome shotgun (WGS) entry which is preliminary data.</text>
</comment>
<dbReference type="AlphaFoldDB" id="A0A0E2E6J0"/>
<dbReference type="EMBL" id="AGDV01000006">
    <property type="protein sequence ID" value="EMB34895.1"/>
    <property type="molecule type" value="Genomic_DNA"/>
</dbReference>
<dbReference type="PATRIC" id="fig|999432.5.peg.689"/>
<keyword evidence="1" id="KW-1133">Transmembrane helix</keyword>
<keyword evidence="1" id="KW-0472">Membrane</keyword>
<organism evidence="2">
    <name type="scientific">Treponema denticola H-22</name>
    <dbReference type="NCBI Taxonomy" id="999432"/>
    <lineage>
        <taxon>Bacteria</taxon>
        <taxon>Pseudomonadati</taxon>
        <taxon>Spirochaetota</taxon>
        <taxon>Spirochaetia</taxon>
        <taxon>Spirochaetales</taxon>
        <taxon>Treponemataceae</taxon>
        <taxon>Treponema</taxon>
    </lineage>
</organism>
<evidence type="ECO:0000313" key="2">
    <source>
        <dbReference type="EMBL" id="EMB34895.1"/>
    </source>
</evidence>
<feature type="transmembrane region" description="Helical" evidence="1">
    <location>
        <begin position="39"/>
        <end position="60"/>
    </location>
</feature>
<feature type="transmembrane region" description="Helical" evidence="1">
    <location>
        <begin position="113"/>
        <end position="131"/>
    </location>
</feature>
<reference evidence="2" key="1">
    <citation type="submission" date="2012-01" db="EMBL/GenBank/DDBJ databases">
        <title>The Genome Sequence of Treponema denticola H-22.</title>
        <authorList>
            <consortium name="The Broad Institute Genome Sequencing Platform"/>
            <person name="Earl A."/>
            <person name="Ward D."/>
            <person name="Feldgarden M."/>
            <person name="Gevers D."/>
            <person name="Blanton J.M."/>
            <person name="Fenno C.J."/>
            <person name="Baranova O.V."/>
            <person name="Mathney J."/>
            <person name="Dewhirst F.E."/>
            <person name="Izard J."/>
            <person name="Young S.K."/>
            <person name="Zeng Q."/>
            <person name="Gargeya S."/>
            <person name="Fitzgerald M."/>
            <person name="Haas B."/>
            <person name="Abouelleil A."/>
            <person name="Alvarado L."/>
            <person name="Arachchi H.M."/>
            <person name="Berlin A."/>
            <person name="Chapman S.B."/>
            <person name="Gearin G."/>
            <person name="Goldberg J."/>
            <person name="Griggs A."/>
            <person name="Gujja S."/>
            <person name="Hansen M."/>
            <person name="Heiman D."/>
            <person name="Howarth C."/>
            <person name="Larimer J."/>
            <person name="Lui A."/>
            <person name="MacDonald P.J.P."/>
            <person name="McCowen C."/>
            <person name="Montmayeur A."/>
            <person name="Murphy C."/>
            <person name="Neiman D."/>
            <person name="Pearson M."/>
            <person name="Priest M."/>
            <person name="Roberts A."/>
            <person name="Saif S."/>
            <person name="Shea T."/>
            <person name="Sisk P."/>
            <person name="Stolte C."/>
            <person name="Sykes S."/>
            <person name="Wortman J."/>
            <person name="Nusbaum C."/>
            <person name="Birren B."/>
        </authorList>
    </citation>
    <scope>NUCLEOTIDE SEQUENCE [LARGE SCALE GENOMIC DNA]</scope>
    <source>
        <strain evidence="2">H-22</strain>
    </source>
</reference>
<feature type="transmembrane region" description="Helical" evidence="1">
    <location>
        <begin position="6"/>
        <end position="27"/>
    </location>
</feature>
<dbReference type="HOGENOM" id="CLU_1102401_0_0_12"/>
<protein>
    <submittedName>
        <fullName evidence="2">Uncharacterized protein</fullName>
    </submittedName>
</protein>
<proteinExistence type="predicted"/>
<name>A0A0E2E6J0_TREDN</name>